<feature type="domain" description="HigA2-like helix-turn-helix" evidence="2">
    <location>
        <begin position="14"/>
        <end position="90"/>
    </location>
</feature>
<evidence type="ECO:0000259" key="2">
    <source>
        <dbReference type="Pfam" id="PF13744"/>
    </source>
</evidence>
<dbReference type="EMBL" id="FRAB01000049">
    <property type="protein sequence ID" value="SHK96976.1"/>
    <property type="molecule type" value="Genomic_DNA"/>
</dbReference>
<dbReference type="CDD" id="cd00093">
    <property type="entry name" value="HTH_XRE"/>
    <property type="match status" value="1"/>
</dbReference>
<dbReference type="EMBL" id="JAVDRP010000027">
    <property type="protein sequence ID" value="MDR6412904.1"/>
    <property type="molecule type" value="Genomic_DNA"/>
</dbReference>
<feature type="region of interest" description="Disordered" evidence="1">
    <location>
        <begin position="96"/>
        <end position="144"/>
    </location>
</feature>
<dbReference type="OrthoDB" id="129377at2"/>
<protein>
    <submittedName>
        <fullName evidence="4">Predicted DNA-binding protein, contains XRE-type HTH domain</fullName>
    </submittedName>
    <submittedName>
        <fullName evidence="3">XRE-type DNA-binding protein</fullName>
    </submittedName>
</protein>
<reference evidence="3 6" key="2">
    <citation type="submission" date="2023-07" db="EMBL/GenBank/DDBJ databases">
        <title>Sorghum-associated microbial communities from plants grown in Nebraska, USA.</title>
        <authorList>
            <person name="Schachtman D."/>
        </authorList>
    </citation>
    <scope>NUCLEOTIDE SEQUENCE [LARGE SCALE GENOMIC DNA]</scope>
    <source>
        <strain evidence="3 6">DS1316</strain>
    </source>
</reference>
<keyword evidence="4" id="KW-0238">DNA-binding</keyword>
<evidence type="ECO:0000313" key="5">
    <source>
        <dbReference type="Proteomes" id="UP000184395"/>
    </source>
</evidence>
<dbReference type="Proteomes" id="UP000184395">
    <property type="component" value="Unassembled WGS sequence"/>
</dbReference>
<dbReference type="GO" id="GO:0003677">
    <property type="term" value="F:DNA binding"/>
    <property type="evidence" value="ECO:0007669"/>
    <property type="project" value="UniProtKB-KW"/>
</dbReference>
<organism evidence="4 5">
    <name type="scientific">Paraburkholderia terricola</name>
    <dbReference type="NCBI Taxonomy" id="169427"/>
    <lineage>
        <taxon>Bacteria</taxon>
        <taxon>Pseudomonadati</taxon>
        <taxon>Pseudomonadota</taxon>
        <taxon>Betaproteobacteria</taxon>
        <taxon>Burkholderiales</taxon>
        <taxon>Burkholderiaceae</taxon>
        <taxon>Paraburkholderia</taxon>
    </lineage>
</organism>
<dbReference type="Proteomes" id="UP001264340">
    <property type="component" value="Unassembled WGS sequence"/>
</dbReference>
<accession>A0A1M6WTI3</accession>
<dbReference type="Pfam" id="PF13744">
    <property type="entry name" value="HTH_37"/>
    <property type="match status" value="1"/>
</dbReference>
<evidence type="ECO:0000256" key="1">
    <source>
        <dbReference type="SAM" id="MobiDB-lite"/>
    </source>
</evidence>
<dbReference type="Gene3D" id="1.10.260.40">
    <property type="entry name" value="lambda repressor-like DNA-binding domains"/>
    <property type="match status" value="1"/>
</dbReference>
<feature type="compositionally biased region" description="Low complexity" evidence="1">
    <location>
        <begin position="104"/>
        <end position="128"/>
    </location>
</feature>
<dbReference type="STRING" id="169427.SAMN05192548_10499"/>
<keyword evidence="6" id="KW-1185">Reference proteome</keyword>
<proteinExistence type="predicted"/>
<dbReference type="KEGG" id="pts:CUJ90_24835"/>
<gene>
    <name evidence="3" type="ORF">J2804_006340</name>
    <name evidence="4" type="ORF">SAMN05192548_10499</name>
</gene>
<name>A0A1M6WTI3_9BURK</name>
<evidence type="ECO:0000313" key="6">
    <source>
        <dbReference type="Proteomes" id="UP001264340"/>
    </source>
</evidence>
<dbReference type="InterPro" id="IPR001387">
    <property type="entry name" value="Cro/C1-type_HTH"/>
</dbReference>
<dbReference type="InterPro" id="IPR039554">
    <property type="entry name" value="HigA2-like_HTH"/>
</dbReference>
<reference evidence="4 5" key="1">
    <citation type="submission" date="2016-11" db="EMBL/GenBank/DDBJ databases">
        <authorList>
            <person name="Jaros S."/>
            <person name="Januszkiewicz K."/>
            <person name="Wedrychowicz H."/>
        </authorList>
    </citation>
    <scope>NUCLEOTIDE SEQUENCE [LARGE SCALE GENOMIC DNA]</scope>
    <source>
        <strain evidence="4 5">LMG 20594</strain>
    </source>
</reference>
<evidence type="ECO:0000313" key="4">
    <source>
        <dbReference type="EMBL" id="SHK96976.1"/>
    </source>
</evidence>
<dbReference type="SUPFAM" id="SSF47413">
    <property type="entry name" value="lambda repressor-like DNA-binding domains"/>
    <property type="match status" value="1"/>
</dbReference>
<sequence>MSNQKFLSVWDAIEDTPEQAENMKLRSVLMMALKDHITRTGMSQAEAARHFGVTQPRVSDLMRGKINLFALDALVNMAVAANMRVEMRVSDAPVKRRAANANLKSTTPKQPAAPAKKPAATKKPTAKASVRRSKGGTAVLAHAR</sequence>
<dbReference type="InterPro" id="IPR010982">
    <property type="entry name" value="Lambda_DNA-bd_dom_sf"/>
</dbReference>
<dbReference type="AlphaFoldDB" id="A0A1M6WTI3"/>
<evidence type="ECO:0000313" key="3">
    <source>
        <dbReference type="EMBL" id="MDR6412904.1"/>
    </source>
</evidence>